<dbReference type="Gene3D" id="2.40.70.10">
    <property type="entry name" value="Acid Proteases"/>
    <property type="match status" value="1"/>
</dbReference>
<dbReference type="Pfam" id="PF13650">
    <property type="entry name" value="Asp_protease_2"/>
    <property type="match status" value="1"/>
</dbReference>
<dbReference type="KEGG" id="pbf:CFX0092_A2157"/>
<dbReference type="OrthoDB" id="463626at2"/>
<dbReference type="SUPFAM" id="SSF50630">
    <property type="entry name" value="Acid proteases"/>
    <property type="match status" value="1"/>
</dbReference>
<keyword evidence="4" id="KW-1185">Reference proteome</keyword>
<dbReference type="AlphaFoldDB" id="A0A160T5C7"/>
<evidence type="ECO:0000256" key="1">
    <source>
        <dbReference type="ARBA" id="ARBA00022801"/>
    </source>
</evidence>
<reference evidence="3" key="1">
    <citation type="submission" date="2016-01" db="EMBL/GenBank/DDBJ databases">
        <authorList>
            <person name="Mcilroy J.S."/>
            <person name="Karst M S."/>
            <person name="Albertsen M."/>
        </authorList>
    </citation>
    <scope>NUCLEOTIDE SEQUENCE</scope>
    <source>
        <strain evidence="3">Cfx-K</strain>
    </source>
</reference>
<keyword evidence="1" id="KW-0378">Hydrolase</keyword>
<sequence length="132" mass="14140">MQISLKDDLPFISIFLSYAGQATEIYDVLIDTGSVSTVLAADVVATLGITPAPTDELRILRGVGGTEAVFSRIVDFLRIGDFGIPNFEIEIGGMDYGFAINGILGMDFLTQVGAIIDLNTLSLESYRSNTKA</sequence>
<feature type="domain" description="Peptidase A2" evidence="2">
    <location>
        <begin position="26"/>
        <end position="65"/>
    </location>
</feature>
<dbReference type="InterPro" id="IPR001995">
    <property type="entry name" value="Peptidase_A2_cat"/>
</dbReference>
<evidence type="ECO:0000313" key="4">
    <source>
        <dbReference type="Proteomes" id="UP000215027"/>
    </source>
</evidence>
<dbReference type="Proteomes" id="UP000215027">
    <property type="component" value="Chromosome I"/>
</dbReference>
<gene>
    <name evidence="3" type="ORF">CFX0092_A2157</name>
</gene>
<proteinExistence type="predicted"/>
<dbReference type="CDD" id="cd05483">
    <property type="entry name" value="retropepsin_like_bacteria"/>
    <property type="match status" value="1"/>
</dbReference>
<dbReference type="EMBL" id="LN890655">
    <property type="protein sequence ID" value="CUS04035.2"/>
    <property type="molecule type" value="Genomic_DNA"/>
</dbReference>
<dbReference type="InterPro" id="IPR021109">
    <property type="entry name" value="Peptidase_aspartic_dom_sf"/>
</dbReference>
<organism evidence="3 4">
    <name type="scientific">Candidatus Promineifilum breve</name>
    <dbReference type="NCBI Taxonomy" id="1806508"/>
    <lineage>
        <taxon>Bacteria</taxon>
        <taxon>Bacillati</taxon>
        <taxon>Chloroflexota</taxon>
        <taxon>Ardenticatenia</taxon>
        <taxon>Candidatus Promineifilales</taxon>
        <taxon>Candidatus Promineifilaceae</taxon>
        <taxon>Candidatus Promineifilum</taxon>
    </lineage>
</organism>
<dbReference type="GO" id="GO:0004190">
    <property type="term" value="F:aspartic-type endopeptidase activity"/>
    <property type="evidence" value="ECO:0007669"/>
    <property type="project" value="InterPro"/>
</dbReference>
<dbReference type="PROSITE" id="PS50175">
    <property type="entry name" value="ASP_PROT_RETROV"/>
    <property type="match status" value="1"/>
</dbReference>
<dbReference type="GO" id="GO:0006508">
    <property type="term" value="P:proteolysis"/>
    <property type="evidence" value="ECO:0007669"/>
    <property type="project" value="InterPro"/>
</dbReference>
<dbReference type="RefSeq" id="WP_095043437.1">
    <property type="nucleotide sequence ID" value="NZ_LN890655.1"/>
</dbReference>
<evidence type="ECO:0000313" key="3">
    <source>
        <dbReference type="EMBL" id="CUS04035.2"/>
    </source>
</evidence>
<accession>A0A160T5C7</accession>
<dbReference type="InterPro" id="IPR034122">
    <property type="entry name" value="Retropepsin-like_bacterial"/>
</dbReference>
<name>A0A160T5C7_9CHLR</name>
<protein>
    <recommendedName>
        <fullName evidence="2">Peptidase A2 domain-containing protein</fullName>
    </recommendedName>
</protein>
<evidence type="ECO:0000259" key="2">
    <source>
        <dbReference type="PROSITE" id="PS50175"/>
    </source>
</evidence>